<dbReference type="GO" id="GO:0046872">
    <property type="term" value="F:metal ion binding"/>
    <property type="evidence" value="ECO:0007669"/>
    <property type="project" value="UniProtKB-KW"/>
</dbReference>
<keyword evidence="3" id="KW-0378">Hydrolase</keyword>
<dbReference type="PROSITE" id="PS51462">
    <property type="entry name" value="NUDIX"/>
    <property type="match status" value="1"/>
</dbReference>
<dbReference type="InParanoid" id="A0A2R5GUF6"/>
<comment type="caution">
    <text evidence="6">The sequence shown here is derived from an EMBL/GenBank/DDBJ whole genome shotgun (WGS) entry which is preliminary data.</text>
</comment>
<gene>
    <name evidence="6" type="ORF">FCC1311_085182</name>
</gene>
<dbReference type="GO" id="GO:0005829">
    <property type="term" value="C:cytosol"/>
    <property type="evidence" value="ECO:0007669"/>
    <property type="project" value="TreeGrafter"/>
</dbReference>
<evidence type="ECO:0000256" key="4">
    <source>
        <dbReference type="ARBA" id="ARBA00022842"/>
    </source>
</evidence>
<evidence type="ECO:0000259" key="5">
    <source>
        <dbReference type="PROSITE" id="PS51462"/>
    </source>
</evidence>
<keyword evidence="7" id="KW-1185">Reference proteome</keyword>
<accession>A0A2R5GUF6</accession>
<evidence type="ECO:0000256" key="2">
    <source>
        <dbReference type="ARBA" id="ARBA00022723"/>
    </source>
</evidence>
<proteinExistence type="predicted"/>
<dbReference type="GO" id="GO:0035529">
    <property type="term" value="F:NADH pyrophosphatase activity"/>
    <property type="evidence" value="ECO:0007669"/>
    <property type="project" value="TreeGrafter"/>
</dbReference>
<dbReference type="SUPFAM" id="SSF55811">
    <property type="entry name" value="Nudix"/>
    <property type="match status" value="1"/>
</dbReference>
<dbReference type="Proteomes" id="UP000241890">
    <property type="component" value="Unassembled WGS sequence"/>
</dbReference>
<dbReference type="PANTHER" id="PTHR42904:SF1">
    <property type="entry name" value="NUCLEOSIDE DIPHOSPHATE-LINKED MOIETY X MOTIF 17"/>
    <property type="match status" value="1"/>
</dbReference>
<sequence length="275" mass="30815">MVRLGFDREAFRIQLTPVTSEGRPGPRKTAPDVVPIAHKTPMCPAFAYEAAQHQRKDLSLRVGVAVLVESADGKILLTRRPQRLRSFGGLYVLPGGNLERGESLVEAGLREVREETGLDVVNATDVRPFCLWESTFPLSFDESQGRNGLSHQHLVVYVHVRASHVHSADPRPFRPQVSEISELVWVSRTEAAMLLEETEEVDSERRIKAFVPDEAEFDPDNWHHQVQVHPESTQDVPLQQLRENVVIGTQFAIRTLLGASAEAKHDESVLRQASL</sequence>
<evidence type="ECO:0000256" key="3">
    <source>
        <dbReference type="ARBA" id="ARBA00022801"/>
    </source>
</evidence>
<comment type="cofactor">
    <cofactor evidence="1">
        <name>Mg(2+)</name>
        <dbReference type="ChEBI" id="CHEBI:18420"/>
    </cofactor>
</comment>
<protein>
    <submittedName>
        <fullName evidence="6">Nucleoside diphosphate-linked moiety X motif 17</fullName>
    </submittedName>
</protein>
<dbReference type="Pfam" id="PF00293">
    <property type="entry name" value="NUDIX"/>
    <property type="match status" value="1"/>
</dbReference>
<dbReference type="InterPro" id="IPR050241">
    <property type="entry name" value="NAD-cap_RNA_hydrolase_NudC"/>
</dbReference>
<dbReference type="GO" id="GO:0006742">
    <property type="term" value="P:NADP+ catabolic process"/>
    <property type="evidence" value="ECO:0007669"/>
    <property type="project" value="TreeGrafter"/>
</dbReference>
<organism evidence="6 7">
    <name type="scientific">Hondaea fermentalgiana</name>
    <dbReference type="NCBI Taxonomy" id="2315210"/>
    <lineage>
        <taxon>Eukaryota</taxon>
        <taxon>Sar</taxon>
        <taxon>Stramenopiles</taxon>
        <taxon>Bigyra</taxon>
        <taxon>Labyrinthulomycetes</taxon>
        <taxon>Thraustochytrida</taxon>
        <taxon>Thraustochytriidae</taxon>
        <taxon>Hondaea</taxon>
    </lineage>
</organism>
<keyword evidence="4" id="KW-0460">Magnesium</keyword>
<dbReference type="GO" id="GO:0005777">
    <property type="term" value="C:peroxisome"/>
    <property type="evidence" value="ECO:0007669"/>
    <property type="project" value="TreeGrafter"/>
</dbReference>
<evidence type="ECO:0000256" key="1">
    <source>
        <dbReference type="ARBA" id="ARBA00001946"/>
    </source>
</evidence>
<dbReference type="PANTHER" id="PTHR42904">
    <property type="entry name" value="NUDIX HYDROLASE, NUDC SUBFAMILY"/>
    <property type="match status" value="1"/>
</dbReference>
<dbReference type="InterPro" id="IPR015797">
    <property type="entry name" value="NUDIX_hydrolase-like_dom_sf"/>
</dbReference>
<dbReference type="OrthoDB" id="43174at2759"/>
<dbReference type="PRINTS" id="PR00502">
    <property type="entry name" value="NUDIXFAMILY"/>
</dbReference>
<evidence type="ECO:0000313" key="7">
    <source>
        <dbReference type="Proteomes" id="UP000241890"/>
    </source>
</evidence>
<dbReference type="Gene3D" id="3.90.79.10">
    <property type="entry name" value="Nucleoside Triphosphate Pyrophosphohydrolase"/>
    <property type="match status" value="1"/>
</dbReference>
<dbReference type="AlphaFoldDB" id="A0A2R5GUF6"/>
<reference evidence="6 7" key="1">
    <citation type="submission" date="2017-12" db="EMBL/GenBank/DDBJ databases">
        <title>Sequencing, de novo assembly and annotation of complete genome of a new Thraustochytrid species, strain FCC1311.</title>
        <authorList>
            <person name="Sedici K."/>
            <person name="Godart F."/>
            <person name="Aiese Cigliano R."/>
            <person name="Sanseverino W."/>
            <person name="Barakat M."/>
            <person name="Ortet P."/>
            <person name="Marechal E."/>
            <person name="Cagnac O."/>
            <person name="Amato A."/>
        </authorList>
    </citation>
    <scope>NUCLEOTIDE SEQUENCE [LARGE SCALE GENOMIC DNA]</scope>
</reference>
<feature type="domain" description="Nudix hydrolase" evidence="5">
    <location>
        <begin position="59"/>
        <end position="208"/>
    </location>
</feature>
<keyword evidence="2" id="KW-0479">Metal-binding</keyword>
<evidence type="ECO:0000313" key="6">
    <source>
        <dbReference type="EMBL" id="GBG32293.1"/>
    </source>
</evidence>
<dbReference type="GO" id="GO:0019677">
    <property type="term" value="P:NAD+ catabolic process"/>
    <property type="evidence" value="ECO:0007669"/>
    <property type="project" value="TreeGrafter"/>
</dbReference>
<dbReference type="InterPro" id="IPR020476">
    <property type="entry name" value="Nudix_hydrolase"/>
</dbReference>
<dbReference type="InterPro" id="IPR000086">
    <property type="entry name" value="NUDIX_hydrolase_dom"/>
</dbReference>
<name>A0A2R5GUF6_9STRA</name>
<dbReference type="EMBL" id="BEYU01000120">
    <property type="protein sequence ID" value="GBG32293.1"/>
    <property type="molecule type" value="Genomic_DNA"/>
</dbReference>